<accession>A0A8S5NE66</accession>
<reference evidence="1" key="1">
    <citation type="journal article" date="2021" name="Proc. Natl. Acad. Sci. U.S.A.">
        <title>A Catalog of Tens of Thousands of Viruses from Human Metagenomes Reveals Hidden Associations with Chronic Diseases.</title>
        <authorList>
            <person name="Tisza M.J."/>
            <person name="Buck C.B."/>
        </authorList>
    </citation>
    <scope>NUCLEOTIDE SEQUENCE</scope>
    <source>
        <strain evidence="1">CtHEr2</strain>
    </source>
</reference>
<proteinExistence type="predicted"/>
<name>A0A8S5NE66_9CAUD</name>
<organism evidence="1">
    <name type="scientific">Siphoviridae sp. ctHEr2</name>
    <dbReference type="NCBI Taxonomy" id="2826229"/>
    <lineage>
        <taxon>Viruses</taxon>
        <taxon>Duplodnaviria</taxon>
        <taxon>Heunggongvirae</taxon>
        <taxon>Uroviricota</taxon>
        <taxon>Caudoviricetes</taxon>
    </lineage>
</organism>
<protein>
    <submittedName>
        <fullName evidence="1">Uncharacterized protein</fullName>
    </submittedName>
</protein>
<evidence type="ECO:0000313" key="1">
    <source>
        <dbReference type="EMBL" id="DAD93109.1"/>
    </source>
</evidence>
<dbReference type="EMBL" id="BK015152">
    <property type="protein sequence ID" value="DAD93109.1"/>
    <property type="molecule type" value="Genomic_DNA"/>
</dbReference>
<sequence length="386" mass="44420">MVIVDDFYSAVWTERFGDVGEATLELPIGYYPLALDARNYPNGHYLHFSESTHVMNLVSSKIVVKGSEPRVVLYYKGVENMLSFRRISLGPMAWPYYETNPDPAFHKTLMDLLRYEMIDRYPNPYLQIWQDPRVRESSLSVFKLDFNVGDTVLDAMLASCNRNTPFRYRHGFDFITIGNQRRAWQLRILPVEAPATLPDFTDYIESLEFGISTTEYANAALVEIPKIEERKSPGSPVYDEFNVVGTRVFRSPTYNEGNVHSWNRVEKYLKYNLDGMQYKEAMTTLSYLHDAWSQMGTPNDIGQAKKIIQSQSRIQTVATTPATFSDDLVYGRDYKLGTLFRWTPYLGSGKVRSGWFGLQTEFEALISEFTWTFDQSGVKKTPGIKM</sequence>